<gene>
    <name evidence="1" type="ORF">NVS47_13285</name>
</gene>
<dbReference type="NCBIfam" id="TIGR02384">
    <property type="entry name" value="RelB_DinJ"/>
    <property type="match status" value="1"/>
</dbReference>
<evidence type="ECO:0000313" key="1">
    <source>
        <dbReference type="EMBL" id="MCR6546471.1"/>
    </source>
</evidence>
<evidence type="ECO:0000313" key="2">
    <source>
        <dbReference type="Proteomes" id="UP001524944"/>
    </source>
</evidence>
<keyword evidence="2" id="KW-1185">Reference proteome</keyword>
<dbReference type="Proteomes" id="UP001524944">
    <property type="component" value="Unassembled WGS sequence"/>
</dbReference>
<dbReference type="InterPro" id="IPR013321">
    <property type="entry name" value="Arc_rbn_hlx_hlx"/>
</dbReference>
<protein>
    <submittedName>
        <fullName evidence="1">Type II toxin-antitoxin system RelB/DinJ family antitoxin</fullName>
    </submittedName>
</protein>
<sequence>MASKTANVLARVEPDVKEKAESIMAKLGVPASVVINMLYKQIIMTKSIPFSLSIPTAPMALDEMDAATFDAIMQKGLDEAKADRSRPVSEVFSGLR</sequence>
<dbReference type="InterPro" id="IPR007337">
    <property type="entry name" value="RelB/DinJ"/>
</dbReference>
<dbReference type="EMBL" id="JANPWE010000007">
    <property type="protein sequence ID" value="MCR6546471.1"/>
    <property type="molecule type" value="Genomic_DNA"/>
</dbReference>
<comment type="caution">
    <text evidence="1">The sequence shown here is derived from an EMBL/GenBank/DDBJ whole genome shotgun (WGS) entry which is preliminary data.</text>
</comment>
<organism evidence="1 2">
    <name type="scientific">Dehalobacterium formicoaceticum</name>
    <dbReference type="NCBI Taxonomy" id="51515"/>
    <lineage>
        <taxon>Bacteria</taxon>
        <taxon>Bacillati</taxon>
        <taxon>Bacillota</taxon>
        <taxon>Clostridia</taxon>
        <taxon>Eubacteriales</taxon>
        <taxon>Peptococcaceae</taxon>
        <taxon>Dehalobacterium</taxon>
    </lineage>
</organism>
<reference evidence="1 2" key="1">
    <citation type="submission" date="2022-08" db="EMBL/GenBank/DDBJ databases">
        <title>Proteogenomics of the novel Dehalobacterium formicoaceticum strain EZ94 highlights a key role of methyltransferases during anaerobic dichloromethane degradation.</title>
        <authorList>
            <person name="Wasmund K."/>
        </authorList>
    </citation>
    <scope>NUCLEOTIDE SEQUENCE [LARGE SCALE GENOMIC DNA]</scope>
    <source>
        <strain evidence="1 2">EZ94</strain>
    </source>
</reference>
<dbReference type="Gene3D" id="1.10.1220.10">
    <property type="entry name" value="Met repressor-like"/>
    <property type="match status" value="1"/>
</dbReference>
<name>A0ABT1Y6F2_9FIRM</name>
<dbReference type="Pfam" id="PF04221">
    <property type="entry name" value="RelB"/>
    <property type="match status" value="1"/>
</dbReference>
<dbReference type="RefSeq" id="WP_257913883.1">
    <property type="nucleotide sequence ID" value="NZ_JANPWE010000007.1"/>
</dbReference>
<proteinExistence type="predicted"/>
<accession>A0ABT1Y6F2</accession>